<protein>
    <submittedName>
        <fullName evidence="1">Uncharacterized protein</fullName>
    </submittedName>
</protein>
<gene>
    <name evidence="1" type="ORF">AVDCRST_MAG01-01-893</name>
</gene>
<accession>A0A6J4NVZ5</accession>
<name>A0A6J4NVZ5_9ACTN</name>
<reference evidence="1" key="1">
    <citation type="submission" date="2020-02" db="EMBL/GenBank/DDBJ databases">
        <authorList>
            <person name="Meier V. D."/>
        </authorList>
    </citation>
    <scope>NUCLEOTIDE SEQUENCE</scope>
    <source>
        <strain evidence="1">AVDCRST_MAG01</strain>
    </source>
</reference>
<dbReference type="AlphaFoldDB" id="A0A6J4NVZ5"/>
<sequence length="84" mass="8914">MAGPKRGGCGIAGLAEAVAALGLEGEVSLSGRWLKLQGARFPVYVVESAWGAGYYTWCDGPGQRAVEFYPEPLEAIRTGLRRAT</sequence>
<dbReference type="EMBL" id="CADCUW010000135">
    <property type="protein sequence ID" value="CAA9398448.1"/>
    <property type="molecule type" value="Genomic_DNA"/>
</dbReference>
<organism evidence="1">
    <name type="scientific">uncultured Rubrobacteraceae bacterium</name>
    <dbReference type="NCBI Taxonomy" id="349277"/>
    <lineage>
        <taxon>Bacteria</taxon>
        <taxon>Bacillati</taxon>
        <taxon>Actinomycetota</taxon>
        <taxon>Rubrobacteria</taxon>
        <taxon>Rubrobacterales</taxon>
        <taxon>Rubrobacteraceae</taxon>
        <taxon>environmental samples</taxon>
    </lineage>
</organism>
<proteinExistence type="predicted"/>
<evidence type="ECO:0000313" key="1">
    <source>
        <dbReference type="EMBL" id="CAA9398448.1"/>
    </source>
</evidence>